<proteinExistence type="predicted"/>
<evidence type="ECO:0000256" key="1">
    <source>
        <dbReference type="SAM" id="SignalP"/>
    </source>
</evidence>
<dbReference type="PROSITE" id="PS01010">
    <property type="entry name" value="CRISP_2"/>
    <property type="match status" value="1"/>
</dbReference>
<dbReference type="PROSITE" id="PS01186">
    <property type="entry name" value="EGF_2"/>
    <property type="match status" value="1"/>
</dbReference>
<dbReference type="Gene3D" id="3.40.33.10">
    <property type="entry name" value="CAP"/>
    <property type="match status" value="1"/>
</dbReference>
<dbReference type="InterPro" id="IPR035940">
    <property type="entry name" value="CAP_sf"/>
</dbReference>
<feature type="signal peptide" evidence="1">
    <location>
        <begin position="1"/>
        <end position="21"/>
    </location>
</feature>
<reference evidence="4" key="1">
    <citation type="journal article" date="2023" name="Mol. Biol. Evol.">
        <title>Third-Generation Sequencing Reveals the Adaptive Role of the Epigenome in Three Deep-Sea Polychaetes.</title>
        <authorList>
            <person name="Perez M."/>
            <person name="Aroh O."/>
            <person name="Sun Y."/>
            <person name="Lan Y."/>
            <person name="Juniper S.K."/>
            <person name="Young C.R."/>
            <person name="Angers B."/>
            <person name="Qian P.Y."/>
        </authorList>
    </citation>
    <scope>NUCLEOTIDE SEQUENCE</scope>
    <source>
        <strain evidence="4">P08H-3</strain>
    </source>
</reference>
<evidence type="ECO:0000313" key="5">
    <source>
        <dbReference type="Proteomes" id="UP001208570"/>
    </source>
</evidence>
<dbReference type="PROSITE" id="PS01009">
    <property type="entry name" value="CRISP_1"/>
    <property type="match status" value="1"/>
</dbReference>
<dbReference type="PANTHER" id="PTHR10334">
    <property type="entry name" value="CYSTEINE-RICH SECRETORY PROTEIN-RELATED"/>
    <property type="match status" value="1"/>
</dbReference>
<name>A0AAD9J5S0_9ANNE</name>
<evidence type="ECO:0000259" key="3">
    <source>
        <dbReference type="PROSITE" id="PS01186"/>
    </source>
</evidence>
<dbReference type="SUPFAM" id="SSF55797">
    <property type="entry name" value="PR-1-like"/>
    <property type="match status" value="1"/>
</dbReference>
<dbReference type="EMBL" id="JAODUP010000578">
    <property type="protein sequence ID" value="KAK2146939.1"/>
    <property type="molecule type" value="Genomic_DNA"/>
</dbReference>
<organism evidence="4 5">
    <name type="scientific">Paralvinella palmiformis</name>
    <dbReference type="NCBI Taxonomy" id="53620"/>
    <lineage>
        <taxon>Eukaryota</taxon>
        <taxon>Metazoa</taxon>
        <taxon>Spiralia</taxon>
        <taxon>Lophotrochozoa</taxon>
        <taxon>Annelida</taxon>
        <taxon>Polychaeta</taxon>
        <taxon>Sedentaria</taxon>
        <taxon>Canalipalpata</taxon>
        <taxon>Terebellida</taxon>
        <taxon>Terebelliformia</taxon>
        <taxon>Alvinellidae</taxon>
        <taxon>Paralvinella</taxon>
    </lineage>
</organism>
<dbReference type="Pfam" id="PF00188">
    <property type="entry name" value="CAP"/>
    <property type="match status" value="1"/>
</dbReference>
<dbReference type="PROSITE" id="PS00022">
    <property type="entry name" value="EGF_1"/>
    <property type="match status" value="1"/>
</dbReference>
<evidence type="ECO:0000313" key="4">
    <source>
        <dbReference type="EMBL" id="KAK2146939.1"/>
    </source>
</evidence>
<gene>
    <name evidence="4" type="ORF">LSH36_578g01083</name>
</gene>
<comment type="caution">
    <text evidence="4">The sequence shown here is derived from an EMBL/GenBank/DDBJ whole genome shotgun (WGS) entry which is preliminary data.</text>
</comment>
<dbReference type="InterPro" id="IPR002413">
    <property type="entry name" value="V5_allergen-like"/>
</dbReference>
<dbReference type="PRINTS" id="PR00837">
    <property type="entry name" value="V5TPXLIKE"/>
</dbReference>
<dbReference type="InterPro" id="IPR018244">
    <property type="entry name" value="Allrgn_V5/Tpx1_CS"/>
</dbReference>
<dbReference type="AlphaFoldDB" id="A0AAD9J5S0"/>
<dbReference type="InterPro" id="IPR001283">
    <property type="entry name" value="CRISP-related"/>
</dbReference>
<accession>A0AAD9J5S0</accession>
<sequence length="334" mass="36799">MATGIIAVLGPFLCIWTLAACKEGNIIGIKSSSANAPMLLLDEESVERRIKREKASRNLTYNERVEFLKAHNEFRANTQPTASDMQFLSAIISSTTGSWDLFAIKLAAVFDLVFFQVWHEELASMAQEWAERCRWEHGNPTRDPKPFQWIGQNILYISGYSTDMKTLTKYWHDEVKHYSYSSNACAGHKSCGHYTQVVWANTNRLGCGKTMCDPASFGMSQPVLFVVCNYGPGGNFIGQKPYTAGPKCSKCPSDKPTCSKGLCAPNPKCGKKSCENGGTLDLETCECACRAGYTGFTCKLTGRLNGPIDIGAKRKMKHSSDKARCGLNLLPIGL</sequence>
<dbReference type="GO" id="GO:0005576">
    <property type="term" value="C:extracellular region"/>
    <property type="evidence" value="ECO:0007669"/>
    <property type="project" value="InterPro"/>
</dbReference>
<feature type="domain" description="EGF-like" evidence="2 3">
    <location>
        <begin position="287"/>
        <end position="298"/>
    </location>
</feature>
<protein>
    <recommendedName>
        <fullName evidence="2 3">EGF-like domain-containing protein</fullName>
    </recommendedName>
</protein>
<keyword evidence="5" id="KW-1185">Reference proteome</keyword>
<dbReference type="SMART" id="SM00198">
    <property type="entry name" value="SCP"/>
    <property type="match status" value="1"/>
</dbReference>
<dbReference type="InterPro" id="IPR000742">
    <property type="entry name" value="EGF"/>
</dbReference>
<evidence type="ECO:0000259" key="2">
    <source>
        <dbReference type="PROSITE" id="PS00022"/>
    </source>
</evidence>
<dbReference type="PRINTS" id="PR00838">
    <property type="entry name" value="V5ALLERGEN"/>
</dbReference>
<dbReference type="InterPro" id="IPR014044">
    <property type="entry name" value="CAP_dom"/>
</dbReference>
<dbReference type="Proteomes" id="UP001208570">
    <property type="component" value="Unassembled WGS sequence"/>
</dbReference>
<feature type="chain" id="PRO_5042120831" description="EGF-like domain-containing protein" evidence="1">
    <location>
        <begin position="22"/>
        <end position="334"/>
    </location>
</feature>
<keyword evidence="1" id="KW-0732">Signal</keyword>